<proteinExistence type="predicted"/>
<gene>
    <name evidence="3" type="ORF">AT727_24675</name>
    <name evidence="2" type="ORF">DPCES_0122</name>
</gene>
<evidence type="ECO:0000313" key="4">
    <source>
        <dbReference type="Proteomes" id="UP000054623"/>
    </source>
</evidence>
<dbReference type="RefSeq" id="WP_041272167.1">
    <property type="nucleotide sequence ID" value="NZ_LK996017.1"/>
</dbReference>
<evidence type="ECO:0000259" key="1">
    <source>
        <dbReference type="Pfam" id="PF24963"/>
    </source>
</evidence>
<sequence>MKLIYVASPYAGDIERNTKFAKRACRHVMSEGHAFFVPHLLYPQLLDDSNPQERQLGLDMGLAMLPRCDELWCYGDRISYGMRLEIEEAGRLGIPVRRVMEQENGFAIGRAKDTAPAEAPQQAMRMA</sequence>
<dbReference type="Proteomes" id="UP000054623">
    <property type="component" value="Unassembled WGS sequence"/>
</dbReference>
<dbReference type="AlphaFoldDB" id="A0A098AUG1"/>
<dbReference type="PATRIC" id="fig|49338.4.peg.131"/>
<name>A0A098AUG1_DESHA</name>
<dbReference type="InterPro" id="IPR056670">
    <property type="entry name" value="DUF7768"/>
</dbReference>
<feature type="domain" description="DUF7768" evidence="1">
    <location>
        <begin position="2"/>
        <end position="98"/>
    </location>
</feature>
<protein>
    <submittedName>
        <fullName evidence="2">Hypothetical PA1492 domain</fullName>
    </submittedName>
</protein>
<dbReference type="EMBL" id="LK996017">
    <property type="protein sequence ID" value="CDX00009.1"/>
    <property type="molecule type" value="Genomic_DNA"/>
</dbReference>
<organism evidence="2">
    <name type="scientific">Desulfitobacterium hafniense</name>
    <name type="common">Desulfitobacterium frappieri</name>
    <dbReference type="NCBI Taxonomy" id="49338"/>
    <lineage>
        <taxon>Bacteria</taxon>
        <taxon>Bacillati</taxon>
        <taxon>Bacillota</taxon>
        <taxon>Clostridia</taxon>
        <taxon>Eubacteriales</taxon>
        <taxon>Desulfitobacteriaceae</taxon>
        <taxon>Desulfitobacterium</taxon>
    </lineage>
</organism>
<evidence type="ECO:0000313" key="3">
    <source>
        <dbReference type="EMBL" id="KTE90274.1"/>
    </source>
</evidence>
<dbReference type="EMBL" id="LOCK01000045">
    <property type="protein sequence ID" value="KTE90274.1"/>
    <property type="molecule type" value="Genomic_DNA"/>
</dbReference>
<reference evidence="2" key="1">
    <citation type="submission" date="2014-07" db="EMBL/GenBank/DDBJ databases">
        <authorList>
            <person name="Hornung V.Bastian."/>
        </authorList>
    </citation>
    <scope>NUCLEOTIDE SEQUENCE</scope>
    <source>
        <strain evidence="2">PCE-S</strain>
    </source>
</reference>
<dbReference type="OrthoDB" id="9807423at2"/>
<accession>A0A098AUG1</accession>
<dbReference type="SUPFAM" id="SSF52309">
    <property type="entry name" value="N-(deoxy)ribosyltransferase-like"/>
    <property type="match status" value="1"/>
</dbReference>
<dbReference type="Pfam" id="PF24963">
    <property type="entry name" value="DUF7768"/>
    <property type="match status" value="1"/>
</dbReference>
<reference evidence="3 4" key="2">
    <citation type="submission" date="2015-12" db="EMBL/GenBank/DDBJ databases">
        <title>Draft Genome Sequence of Desulfitobacterium hafniense Strain DH, a Sulfate-reducing Bacterium Isolated from Paddy Soils.</title>
        <authorList>
            <person name="Bao P."/>
            <person name="Zhang X."/>
            <person name="Li G."/>
        </authorList>
    </citation>
    <scope>NUCLEOTIDE SEQUENCE [LARGE SCALE GENOMIC DNA]</scope>
    <source>
        <strain evidence="3 4">DH</strain>
    </source>
</reference>
<dbReference type="Gene3D" id="3.40.50.10400">
    <property type="entry name" value="Hypothetical protein PA1492"/>
    <property type="match status" value="1"/>
</dbReference>
<evidence type="ECO:0000313" key="2">
    <source>
        <dbReference type="EMBL" id="CDX00009.1"/>
    </source>
</evidence>